<dbReference type="AlphaFoldDB" id="A0A378YUK0"/>
<evidence type="ECO:0000256" key="1">
    <source>
        <dbReference type="SAM" id="MobiDB-lite"/>
    </source>
</evidence>
<dbReference type="Proteomes" id="UP000254573">
    <property type="component" value="Unassembled WGS sequence"/>
</dbReference>
<reference evidence="2 3" key="1">
    <citation type="submission" date="2018-06" db="EMBL/GenBank/DDBJ databases">
        <authorList>
            <consortium name="Pathogen Informatics"/>
            <person name="Doyle S."/>
        </authorList>
    </citation>
    <scope>NUCLEOTIDE SEQUENCE [LARGE SCALE GENOMIC DNA]</scope>
    <source>
        <strain evidence="2 3">NCTC13160</strain>
    </source>
</reference>
<feature type="region of interest" description="Disordered" evidence="1">
    <location>
        <begin position="156"/>
        <end position="199"/>
    </location>
</feature>
<evidence type="ECO:0000313" key="3">
    <source>
        <dbReference type="Proteomes" id="UP000254573"/>
    </source>
</evidence>
<sequence length="199" mass="22176">MRREKIELGVRSRRRSPSEKCTPPCPRGHRCSKIQHLSAPAISSPNLPRSCTFVGSFRRVTRRADRLQVRLVIRAAFRFRNNMIDVPCSGDATDLSTRLAQAVVAFENSSTQPYPLGAITSGMTRAAVRISLPPRRLFGVLRAVARHWNQTTAANVPALRRSLTGHNNHPRTNALPRGSESREPSAENKKPARREPSGR</sequence>
<feature type="region of interest" description="Disordered" evidence="1">
    <location>
        <begin position="1"/>
        <end position="27"/>
    </location>
</feature>
<dbReference type="EMBL" id="UGSG01000001">
    <property type="protein sequence ID" value="SUA80443.1"/>
    <property type="molecule type" value="Genomic_DNA"/>
</dbReference>
<name>A0A378YUK0_9BURK</name>
<feature type="compositionally biased region" description="Basic and acidic residues" evidence="1">
    <location>
        <begin position="1"/>
        <end position="10"/>
    </location>
</feature>
<evidence type="ECO:0000313" key="2">
    <source>
        <dbReference type="EMBL" id="SUA80443.1"/>
    </source>
</evidence>
<gene>
    <name evidence="2" type="ORF">NCTC13160_03746</name>
</gene>
<feature type="compositionally biased region" description="Basic and acidic residues" evidence="1">
    <location>
        <begin position="179"/>
        <end position="199"/>
    </location>
</feature>
<protein>
    <submittedName>
        <fullName evidence="2">Uncharacterized protein</fullName>
    </submittedName>
</protein>
<accession>A0A378YUK0</accession>
<organism evidence="2 3">
    <name type="scientific">Pandoraea pnomenusa</name>
    <dbReference type="NCBI Taxonomy" id="93220"/>
    <lineage>
        <taxon>Bacteria</taxon>
        <taxon>Pseudomonadati</taxon>
        <taxon>Pseudomonadota</taxon>
        <taxon>Betaproteobacteria</taxon>
        <taxon>Burkholderiales</taxon>
        <taxon>Burkholderiaceae</taxon>
        <taxon>Pandoraea</taxon>
    </lineage>
</organism>
<proteinExistence type="predicted"/>